<name>A0A8E2BCM2_9HYPH</name>
<dbReference type="Proteomes" id="UP000532373">
    <property type="component" value="Unassembled WGS sequence"/>
</dbReference>
<proteinExistence type="predicted"/>
<dbReference type="EMBL" id="JACHGI010000001">
    <property type="protein sequence ID" value="MBB6464905.1"/>
    <property type="molecule type" value="Genomic_DNA"/>
</dbReference>
<accession>A0A8E2BCM2</accession>
<sequence>MSTLAVFFLLAEMLVVSAAEKPPATASAQQALEQLLPSSAFRLGMPLDELEEVISSRFSNWERAERKRALNNRKDIKLSPEARSTYVQSVVIVGNDKAADRAFKYDFKLTSPLSGARVYSIVFGIKTTTKLISREDWASALQARWGDEHGWFRSDTRLRATYFFDPEWVPIEDRGDKCIALHPFIFRLDEQNVDQVAAASKLLETTGCWFKRDNTLLIKDGAAVQSTFFTVDLKRLVDDVLKRVSFGVR</sequence>
<gene>
    <name evidence="2" type="ORF">HNQ96_000752</name>
</gene>
<feature type="signal peptide" evidence="1">
    <location>
        <begin position="1"/>
        <end position="18"/>
    </location>
</feature>
<reference evidence="2 3" key="1">
    <citation type="submission" date="2020-08" db="EMBL/GenBank/DDBJ databases">
        <title>Genomic Encyclopedia of Type Strains, Phase IV (KMG-IV): sequencing the most valuable type-strain genomes for metagenomic binning, comparative biology and taxonomic classification.</title>
        <authorList>
            <person name="Goeker M."/>
        </authorList>
    </citation>
    <scope>NUCLEOTIDE SEQUENCE [LARGE SCALE GENOMIC DNA]</scope>
    <source>
        <strain evidence="2 3">DSM 17454</strain>
    </source>
</reference>
<evidence type="ECO:0000313" key="2">
    <source>
        <dbReference type="EMBL" id="MBB6464905.1"/>
    </source>
</evidence>
<protein>
    <submittedName>
        <fullName evidence="2">Uncharacterized protein</fullName>
    </submittedName>
</protein>
<feature type="chain" id="PRO_5034547819" evidence="1">
    <location>
        <begin position="19"/>
        <end position="249"/>
    </location>
</feature>
<evidence type="ECO:0000313" key="3">
    <source>
        <dbReference type="Proteomes" id="UP000532373"/>
    </source>
</evidence>
<dbReference type="RefSeq" id="WP_184767441.1">
    <property type="nucleotide sequence ID" value="NZ_JACHGI010000001.1"/>
</dbReference>
<organism evidence="2 3">
    <name type="scientific">Aminobacter carboxidus</name>
    <dbReference type="NCBI Taxonomy" id="376165"/>
    <lineage>
        <taxon>Bacteria</taxon>
        <taxon>Pseudomonadati</taxon>
        <taxon>Pseudomonadota</taxon>
        <taxon>Alphaproteobacteria</taxon>
        <taxon>Hyphomicrobiales</taxon>
        <taxon>Phyllobacteriaceae</taxon>
        <taxon>Aminobacter</taxon>
    </lineage>
</organism>
<dbReference type="AlphaFoldDB" id="A0A8E2BCM2"/>
<comment type="caution">
    <text evidence="2">The sequence shown here is derived from an EMBL/GenBank/DDBJ whole genome shotgun (WGS) entry which is preliminary data.</text>
</comment>
<evidence type="ECO:0000256" key="1">
    <source>
        <dbReference type="SAM" id="SignalP"/>
    </source>
</evidence>
<keyword evidence="1" id="KW-0732">Signal</keyword>